<organism evidence="1 2">
    <name type="scientific">Panagrolaimus sp. JU765</name>
    <dbReference type="NCBI Taxonomy" id="591449"/>
    <lineage>
        <taxon>Eukaryota</taxon>
        <taxon>Metazoa</taxon>
        <taxon>Ecdysozoa</taxon>
        <taxon>Nematoda</taxon>
        <taxon>Chromadorea</taxon>
        <taxon>Rhabditida</taxon>
        <taxon>Tylenchina</taxon>
        <taxon>Panagrolaimomorpha</taxon>
        <taxon>Panagrolaimoidea</taxon>
        <taxon>Panagrolaimidae</taxon>
        <taxon>Panagrolaimus</taxon>
    </lineage>
</organism>
<proteinExistence type="predicted"/>
<evidence type="ECO:0000313" key="2">
    <source>
        <dbReference type="WBParaSite" id="JU765_v2.g20004.t1"/>
    </source>
</evidence>
<reference evidence="2" key="1">
    <citation type="submission" date="2022-11" db="UniProtKB">
        <authorList>
            <consortium name="WormBaseParasite"/>
        </authorList>
    </citation>
    <scope>IDENTIFICATION</scope>
</reference>
<sequence>MSSNPNPDPSEHVDDGDDYIADEDDGVDIEDTIAEDELHEIDVEGELADLQEEAEMDIEELRRKYYSAPPPEAEETADEAETSHSELYAFIQAENGEVEGYDSDEDADFDVNFYKAPRVGSAFQEMNIPEVDSTYTVAPDADILWKPTDKLTNDQINEYQESVVQQSQEMVENKLPCAPGVGIPPKTTDSYTFWDSEEALFLLMKYDIKHFELGLHSYGKKFYKIRSEYLPGRSIGEIIHMYYRFKKSERWDMFVQEHHEKYGGLIHADHTDPMEDMINLIQRSAVPPDQATIIIAQSEEYTISEKNTAE</sequence>
<dbReference type="Proteomes" id="UP000887576">
    <property type="component" value="Unplaced"/>
</dbReference>
<accession>A0AC34QX72</accession>
<protein>
    <submittedName>
        <fullName evidence="2">SANT domain-containing protein</fullName>
    </submittedName>
</protein>
<evidence type="ECO:0000313" key="1">
    <source>
        <dbReference type="Proteomes" id="UP000887576"/>
    </source>
</evidence>
<name>A0AC34QX72_9BILA</name>
<dbReference type="WBParaSite" id="JU765_v2.g20004.t1">
    <property type="protein sequence ID" value="JU765_v2.g20004.t1"/>
    <property type="gene ID" value="JU765_v2.g20004"/>
</dbReference>